<evidence type="ECO:0000256" key="14">
    <source>
        <dbReference type="ARBA" id="ARBA00049244"/>
    </source>
</evidence>
<evidence type="ECO:0000256" key="11">
    <source>
        <dbReference type="ARBA" id="ARBA00023204"/>
    </source>
</evidence>
<dbReference type="Gene3D" id="1.10.150.20">
    <property type="entry name" value="5' to 3' exonuclease, C-terminal subdomain"/>
    <property type="match status" value="1"/>
</dbReference>
<dbReference type="InterPro" id="IPR036420">
    <property type="entry name" value="BRCT_dom_sf"/>
</dbReference>
<dbReference type="Gene3D" id="1.10.150.110">
    <property type="entry name" value="DNA polymerase beta, N-terminal domain-like"/>
    <property type="match status" value="1"/>
</dbReference>
<dbReference type="GO" id="GO:0016829">
    <property type="term" value="F:lyase activity"/>
    <property type="evidence" value="ECO:0007669"/>
    <property type="project" value="UniProtKB-KW"/>
</dbReference>
<dbReference type="Pfam" id="PF14716">
    <property type="entry name" value="HHH_8"/>
    <property type="match status" value="1"/>
</dbReference>
<dbReference type="PANTHER" id="PTHR11276">
    <property type="entry name" value="DNA POLYMERASE TYPE-X FAMILY MEMBER"/>
    <property type="match status" value="1"/>
</dbReference>
<gene>
    <name evidence="19" type="ORF">GNLVRS02_ARAD1D15576g</name>
</gene>
<dbReference type="Pfam" id="PF14791">
    <property type="entry name" value="DNA_pol_B_thumb"/>
    <property type="match status" value="1"/>
</dbReference>
<keyword evidence="10 16" id="KW-0239">DNA-directed DNA polymerase</keyword>
<reference evidence="19" key="1">
    <citation type="submission" date="2014-02" db="EMBL/GenBank/DDBJ databases">
        <authorList>
            <person name="Genoscope - CEA"/>
        </authorList>
    </citation>
    <scope>NUCLEOTIDE SEQUENCE</scope>
    <source>
        <strain evidence="19">LS3</strain>
    </source>
</reference>
<evidence type="ECO:0000256" key="4">
    <source>
        <dbReference type="ARBA" id="ARBA00022634"/>
    </source>
</evidence>
<evidence type="ECO:0000256" key="8">
    <source>
        <dbReference type="ARBA" id="ARBA00022723"/>
    </source>
</evidence>
<dbReference type="GO" id="GO:0003887">
    <property type="term" value="F:DNA-directed DNA polymerase activity"/>
    <property type="evidence" value="ECO:0007669"/>
    <property type="project" value="UniProtKB-UniRule"/>
</dbReference>
<comment type="function">
    <text evidence="16">DNA polymerase that functions in several pathways of DNA repair. Involved in base excision repair (BER) responsible for repair of lesions that give rise to abasic (AP) sites in DNA. Also contributes to DNA double-strand break repair by non-homologous end joining and homologous recombination. Has both template-dependent and template-independent (terminal transferase) DNA polymerase activities. Has also a 5'-deoxyribose-5-phosphate lyase (dRP lyase) activity.</text>
</comment>
<dbReference type="GO" id="GO:0046872">
    <property type="term" value="F:metal ion binding"/>
    <property type="evidence" value="ECO:0007669"/>
    <property type="project" value="UniProtKB-UniRule"/>
</dbReference>
<dbReference type="SUPFAM" id="SSF81301">
    <property type="entry name" value="Nucleotidyltransferase"/>
    <property type="match status" value="1"/>
</dbReference>
<keyword evidence="8" id="KW-0479">Metal-binding</keyword>
<dbReference type="SUPFAM" id="SSF81585">
    <property type="entry name" value="PsbU/PolX domain-like"/>
    <property type="match status" value="1"/>
</dbReference>
<evidence type="ECO:0000256" key="3">
    <source>
        <dbReference type="ARBA" id="ARBA00008323"/>
    </source>
</evidence>
<comment type="catalytic activity">
    <reaction evidence="14 16">
        <text>DNA(n) + a 2'-deoxyribonucleoside 5'-triphosphate = DNA(n+1) + diphosphate</text>
        <dbReference type="Rhea" id="RHEA:22508"/>
        <dbReference type="Rhea" id="RHEA-COMP:17339"/>
        <dbReference type="Rhea" id="RHEA-COMP:17340"/>
        <dbReference type="ChEBI" id="CHEBI:33019"/>
        <dbReference type="ChEBI" id="CHEBI:61560"/>
        <dbReference type="ChEBI" id="CHEBI:173112"/>
        <dbReference type="EC" id="2.7.7.7"/>
    </reaction>
</comment>
<evidence type="ECO:0000256" key="17">
    <source>
        <dbReference type="SAM" id="MobiDB-lite"/>
    </source>
</evidence>
<dbReference type="GO" id="GO:0006303">
    <property type="term" value="P:double-strand break repair via nonhomologous end joining"/>
    <property type="evidence" value="ECO:0007669"/>
    <property type="project" value="TreeGrafter"/>
</dbReference>
<feature type="domain" description="BRCT" evidence="18">
    <location>
        <begin position="98"/>
        <end position="200"/>
    </location>
</feature>
<dbReference type="SUPFAM" id="SSF47802">
    <property type="entry name" value="DNA polymerase beta, N-terminal domain-like"/>
    <property type="match status" value="1"/>
</dbReference>
<comment type="cofactor">
    <cofactor evidence="1">
        <name>Mn(2+)</name>
        <dbReference type="ChEBI" id="CHEBI:29035"/>
    </cofactor>
</comment>
<dbReference type="FunFam" id="1.10.150.20:FF:000010">
    <property type="entry name" value="DNA polymerase lambda"/>
    <property type="match status" value="1"/>
</dbReference>
<keyword evidence="6 16" id="KW-0548">Nucleotidyltransferase</keyword>
<dbReference type="PRINTS" id="PR00869">
    <property type="entry name" value="DNAPOLX"/>
</dbReference>
<dbReference type="Pfam" id="PF14792">
    <property type="entry name" value="DNA_pol_B_palm"/>
    <property type="match status" value="1"/>
</dbReference>
<keyword evidence="11 16" id="KW-0234">DNA repair</keyword>
<dbReference type="GO" id="GO:0003677">
    <property type="term" value="F:DNA binding"/>
    <property type="evidence" value="ECO:0007669"/>
    <property type="project" value="UniProtKB-UniRule"/>
</dbReference>
<name>A0A060T9I9_BLAAD</name>
<organism evidence="19">
    <name type="scientific">Blastobotrys adeninivorans</name>
    <name type="common">Yeast</name>
    <name type="synonym">Arxula adeninivorans</name>
    <dbReference type="NCBI Taxonomy" id="409370"/>
    <lineage>
        <taxon>Eukaryota</taxon>
        <taxon>Fungi</taxon>
        <taxon>Dikarya</taxon>
        <taxon>Ascomycota</taxon>
        <taxon>Saccharomycotina</taxon>
        <taxon>Dipodascomycetes</taxon>
        <taxon>Dipodascales</taxon>
        <taxon>Trichomonascaceae</taxon>
        <taxon>Blastobotrys</taxon>
    </lineage>
</organism>
<evidence type="ECO:0000256" key="5">
    <source>
        <dbReference type="ARBA" id="ARBA00022679"/>
    </source>
</evidence>
<dbReference type="InterPro" id="IPR002054">
    <property type="entry name" value="DNA-dir_DNA_pol_X"/>
</dbReference>
<dbReference type="EMBL" id="HG937694">
    <property type="protein sequence ID" value="CDP37618.1"/>
    <property type="molecule type" value="Genomic_DNA"/>
</dbReference>
<dbReference type="InterPro" id="IPR028207">
    <property type="entry name" value="DNA_pol_B_palm_palm"/>
</dbReference>
<dbReference type="InterPro" id="IPR001357">
    <property type="entry name" value="BRCT_dom"/>
</dbReference>
<evidence type="ECO:0000256" key="7">
    <source>
        <dbReference type="ARBA" id="ARBA00022705"/>
    </source>
</evidence>
<dbReference type="Gene3D" id="3.30.460.10">
    <property type="entry name" value="Beta Polymerase, domain 2"/>
    <property type="match status" value="1"/>
</dbReference>
<comment type="subcellular location">
    <subcellularLocation>
        <location evidence="2 16">Nucleus</location>
    </subcellularLocation>
</comment>
<keyword evidence="13 16" id="KW-0539">Nucleus</keyword>
<dbReference type="InterPro" id="IPR002008">
    <property type="entry name" value="DNA_pol_X_beta-like"/>
</dbReference>
<dbReference type="PANTHER" id="PTHR11276:SF28">
    <property type="entry name" value="DNA POLYMERASE LAMBDA"/>
    <property type="match status" value="1"/>
</dbReference>
<sequence length="649" mass="73089">MVKATYKWYKCYNHIGCSLIHLPNKSFWLSPRQIPASRIAATSLRQPVAACFFNSYVRTMATIAKRTRSGDGPGVGLKQAKLSDTMSPSSKSSRASDKKSGLFAGLNFIFIPRRTASTNLVKTKAEIFAKHGAQIINKRQLKSDLSNLTHVIVTDKRSEREVLDDLGVDELPKGIVVVHDDWPSVCIEQGKLVDTSEYQLVVEDSAKETTKEEPKQEEDNEVESKQKEGKKEEDKEESSKEMEPPSENEVETDVRDAKKPDDEQFVPELVEAIDAAKYHDEAAAYLSDGEDESGSKVKKSLKGDWWENYLKIREQGNDFHGNDKAIRLFSLMQEHYAAEGDQFRAKAYRQAISTLKKQDKPIRSSSEAVKLPGIGKRLADKIEEIVTTGHLKRLEDAEKDESAKVLSMLTKIYGVGRKTAVKWYSEGTNSLEDAAKRPDITDAQRIGIEHYDDFNDPIPRETVDKHYQVVKDAVANIDPKAEVYCMGSFRRGAKYCGDIDIILTKEGAGNNDLQPILSETLRTLDEKDFVKCTLSGEKDDKSRWYGASAIEEDPTWRRMDILIVPWAELGAALIYYTGNDIFNRSVRLLAAKKGYRLNQHGIYKDPFANTAYGRRPKESPLDLVEASSERKIFDLLGLPYLKPTDRNVG</sequence>
<dbReference type="InterPro" id="IPR022312">
    <property type="entry name" value="DNA_pol_X"/>
</dbReference>
<dbReference type="SMART" id="SM00483">
    <property type="entry name" value="POLXc"/>
    <property type="match status" value="1"/>
</dbReference>
<dbReference type="InterPro" id="IPR010996">
    <property type="entry name" value="HHH_MUS81"/>
</dbReference>
<evidence type="ECO:0000256" key="12">
    <source>
        <dbReference type="ARBA" id="ARBA00023239"/>
    </source>
</evidence>
<dbReference type="FunFam" id="1.10.150.110:FF:000005">
    <property type="entry name" value="DNA polymerase POL4"/>
    <property type="match status" value="1"/>
</dbReference>
<comment type="similarity">
    <text evidence="3 16">Belongs to the DNA polymerase type-X family.</text>
</comment>
<dbReference type="GO" id="GO:0005634">
    <property type="term" value="C:nucleus"/>
    <property type="evidence" value="ECO:0007669"/>
    <property type="project" value="UniProtKB-SubCell"/>
</dbReference>
<dbReference type="CDD" id="cd00141">
    <property type="entry name" value="NT_POLXc"/>
    <property type="match status" value="1"/>
</dbReference>
<dbReference type="AlphaFoldDB" id="A0A060T9I9"/>
<protein>
    <recommendedName>
        <fullName evidence="16">DNA polymerase</fullName>
        <ecNumber evidence="16">2.7.7.7</ecNumber>
    </recommendedName>
</protein>
<dbReference type="PROSITE" id="PS50172">
    <property type="entry name" value="BRCT"/>
    <property type="match status" value="1"/>
</dbReference>
<keyword evidence="4" id="KW-0237">DNA synthesis</keyword>
<dbReference type="InterPro" id="IPR027421">
    <property type="entry name" value="DNA_pol_lamdba_lyase_dom_sf"/>
</dbReference>
<dbReference type="Gene3D" id="3.40.50.10190">
    <property type="entry name" value="BRCT domain"/>
    <property type="match status" value="1"/>
</dbReference>
<evidence type="ECO:0000256" key="2">
    <source>
        <dbReference type="ARBA" id="ARBA00004123"/>
    </source>
</evidence>
<evidence type="ECO:0000256" key="15">
    <source>
        <dbReference type="PIRSR" id="PIRSR622312-50"/>
    </source>
</evidence>
<proteinExistence type="inferred from homology"/>
<dbReference type="InterPro" id="IPR037160">
    <property type="entry name" value="DNA_Pol_thumb_sf"/>
</dbReference>
<feature type="region of interest" description="Disordered" evidence="17">
    <location>
        <begin position="68"/>
        <end position="98"/>
    </location>
</feature>
<evidence type="ECO:0000256" key="1">
    <source>
        <dbReference type="ARBA" id="ARBA00001936"/>
    </source>
</evidence>
<feature type="compositionally biased region" description="Basic and acidic residues" evidence="17">
    <location>
        <begin position="222"/>
        <end position="243"/>
    </location>
</feature>
<dbReference type="SUPFAM" id="SSF52113">
    <property type="entry name" value="BRCT domain"/>
    <property type="match status" value="1"/>
</dbReference>
<evidence type="ECO:0000313" key="19">
    <source>
        <dbReference type="EMBL" id="CDP37618.1"/>
    </source>
</evidence>
<accession>A0A060T9I9</accession>
<evidence type="ECO:0000256" key="16">
    <source>
        <dbReference type="RuleBase" id="RU366014"/>
    </source>
</evidence>
<feature type="region of interest" description="Disordered" evidence="17">
    <location>
        <begin position="204"/>
        <end position="263"/>
    </location>
</feature>
<keyword evidence="12" id="KW-0456">Lyase</keyword>
<feature type="compositionally biased region" description="Basic and acidic residues" evidence="17">
    <location>
        <begin position="252"/>
        <end position="262"/>
    </location>
</feature>
<reference evidence="19" key="2">
    <citation type="submission" date="2014-06" db="EMBL/GenBank/DDBJ databases">
        <title>The complete genome of Blastobotrys (Arxula) adeninivorans LS3 - a yeast of biotechnological interest.</title>
        <authorList>
            <person name="Kunze G."/>
            <person name="Gaillardin C."/>
            <person name="Czernicka M."/>
            <person name="Durrens P."/>
            <person name="Martin T."/>
            <person name="Boer E."/>
            <person name="Gabaldon T."/>
            <person name="Cruz J."/>
            <person name="Talla E."/>
            <person name="Marck C."/>
            <person name="Goffeau A."/>
            <person name="Barbe V."/>
            <person name="Baret P."/>
            <person name="Baronian K."/>
            <person name="Beier S."/>
            <person name="Bleykasten C."/>
            <person name="Bode R."/>
            <person name="Casaregola S."/>
            <person name="Despons L."/>
            <person name="Fairhead C."/>
            <person name="Giersberg M."/>
            <person name="Gierski P."/>
            <person name="Hahnel U."/>
            <person name="Hartmann A."/>
            <person name="Jankowska D."/>
            <person name="Jubin C."/>
            <person name="Jung P."/>
            <person name="Lafontaine I."/>
            <person name="Leh-Louis V."/>
            <person name="Lemaire M."/>
            <person name="Marcet-Houben M."/>
            <person name="Mascher M."/>
            <person name="Morel G."/>
            <person name="Richard G.-F."/>
            <person name="Riechen J."/>
            <person name="Sacerdot C."/>
            <person name="Sarkar A."/>
            <person name="Savel G."/>
            <person name="Schacherer J."/>
            <person name="Sherman D."/>
            <person name="Straub M.-L."/>
            <person name="Stein N."/>
            <person name="Thierry A."/>
            <person name="Trautwein-Schult A."/>
            <person name="Westhof E."/>
            <person name="Worch S."/>
            <person name="Dujon B."/>
            <person name="Souciet J.-L."/>
            <person name="Wincker P."/>
            <person name="Scholz U."/>
            <person name="Neuveglise N."/>
        </authorList>
    </citation>
    <scope>NUCLEOTIDE SEQUENCE</scope>
    <source>
        <strain evidence="19">LS3</strain>
    </source>
</reference>
<keyword evidence="9 16" id="KW-0227">DNA damage</keyword>
<feature type="active site" description="Nucleophile; Schiff-base intermediate with DNA; for 5'-dRP lyase activity" evidence="15">
    <location>
        <position position="381"/>
    </location>
</feature>
<keyword evidence="7" id="KW-0235">DNA replication</keyword>
<dbReference type="PhylomeDB" id="A0A060T9I9"/>
<evidence type="ECO:0000256" key="10">
    <source>
        <dbReference type="ARBA" id="ARBA00022932"/>
    </source>
</evidence>
<dbReference type="InterPro" id="IPR029398">
    <property type="entry name" value="PolB_thumb"/>
</dbReference>
<dbReference type="Gene3D" id="3.30.210.10">
    <property type="entry name" value="DNA polymerase, thumb domain"/>
    <property type="match status" value="1"/>
</dbReference>
<dbReference type="EC" id="2.7.7.7" evidence="16"/>
<dbReference type="Pfam" id="PF10391">
    <property type="entry name" value="DNA_pol_lambd_f"/>
    <property type="match status" value="1"/>
</dbReference>
<feature type="compositionally biased region" description="Basic and acidic residues" evidence="17">
    <location>
        <begin position="204"/>
        <end position="214"/>
    </location>
</feature>
<evidence type="ECO:0000256" key="6">
    <source>
        <dbReference type="ARBA" id="ARBA00022695"/>
    </source>
</evidence>
<evidence type="ECO:0000256" key="13">
    <source>
        <dbReference type="ARBA" id="ARBA00023242"/>
    </source>
</evidence>
<evidence type="ECO:0000259" key="18">
    <source>
        <dbReference type="PROSITE" id="PS50172"/>
    </source>
</evidence>
<dbReference type="InterPro" id="IPR018944">
    <property type="entry name" value="DNA_pol_lambd_fingers_domain"/>
</dbReference>
<dbReference type="InterPro" id="IPR043519">
    <property type="entry name" value="NT_sf"/>
</dbReference>
<keyword evidence="5 16" id="KW-0808">Transferase</keyword>
<dbReference type="PRINTS" id="PR00870">
    <property type="entry name" value="DNAPOLXBETA"/>
</dbReference>
<evidence type="ECO:0000256" key="9">
    <source>
        <dbReference type="ARBA" id="ARBA00022763"/>
    </source>
</evidence>